<comment type="caution">
    <text evidence="2">The sequence shown here is derived from an EMBL/GenBank/DDBJ whole genome shotgun (WGS) entry which is preliminary data.</text>
</comment>
<dbReference type="Gene3D" id="3.20.20.20">
    <property type="entry name" value="Dihydropteroate synthase-like"/>
    <property type="match status" value="1"/>
</dbReference>
<reference evidence="2" key="1">
    <citation type="submission" date="2020-07" db="EMBL/GenBank/DDBJ databases">
        <title>Huge and variable diversity of episymbiotic CPR bacteria and DPANN archaea in groundwater ecosystems.</title>
        <authorList>
            <person name="He C.Y."/>
            <person name="Keren R."/>
            <person name="Whittaker M."/>
            <person name="Farag I.F."/>
            <person name="Doudna J."/>
            <person name="Cate J.H.D."/>
            <person name="Banfield J.F."/>
        </authorList>
    </citation>
    <scope>NUCLEOTIDE SEQUENCE</scope>
    <source>
        <strain evidence="2">NC_groundwater_1664_Pr3_B-0.1um_52_9</strain>
    </source>
</reference>
<protein>
    <submittedName>
        <fullName evidence="2">Dihydropteroate synthase</fullName>
        <ecNumber evidence="2">2.5.1.15</ecNumber>
    </submittedName>
</protein>
<dbReference type="Proteomes" id="UP000807825">
    <property type="component" value="Unassembled WGS sequence"/>
</dbReference>
<dbReference type="InterPro" id="IPR045031">
    <property type="entry name" value="DHP_synth-like"/>
</dbReference>
<dbReference type="PANTHER" id="PTHR20941:SF1">
    <property type="entry name" value="FOLIC ACID SYNTHESIS PROTEIN FOL1"/>
    <property type="match status" value="1"/>
</dbReference>
<accession>A0A9D6Z3N7</accession>
<dbReference type="InterPro" id="IPR011005">
    <property type="entry name" value="Dihydropteroate_synth-like_sf"/>
</dbReference>
<feature type="domain" description="Pterin-binding" evidence="1">
    <location>
        <begin position="1"/>
        <end position="82"/>
    </location>
</feature>
<name>A0A9D6Z3N7_9BACT</name>
<dbReference type="GO" id="GO:0004156">
    <property type="term" value="F:dihydropteroate synthase activity"/>
    <property type="evidence" value="ECO:0007669"/>
    <property type="project" value="UniProtKB-EC"/>
</dbReference>
<dbReference type="GO" id="GO:0046654">
    <property type="term" value="P:tetrahydrofolate biosynthetic process"/>
    <property type="evidence" value="ECO:0007669"/>
    <property type="project" value="TreeGrafter"/>
</dbReference>
<dbReference type="EMBL" id="JACRDE010000304">
    <property type="protein sequence ID" value="MBI5250094.1"/>
    <property type="molecule type" value="Genomic_DNA"/>
</dbReference>
<proteinExistence type="predicted"/>
<organism evidence="2 3">
    <name type="scientific">Desulfomonile tiedjei</name>
    <dbReference type="NCBI Taxonomy" id="2358"/>
    <lineage>
        <taxon>Bacteria</taxon>
        <taxon>Pseudomonadati</taxon>
        <taxon>Thermodesulfobacteriota</taxon>
        <taxon>Desulfomonilia</taxon>
        <taxon>Desulfomonilales</taxon>
        <taxon>Desulfomonilaceae</taxon>
        <taxon>Desulfomonile</taxon>
    </lineage>
</organism>
<dbReference type="SUPFAM" id="SSF51717">
    <property type="entry name" value="Dihydropteroate synthetase-like"/>
    <property type="match status" value="1"/>
</dbReference>
<keyword evidence="2" id="KW-0808">Transferase</keyword>
<dbReference type="PROSITE" id="PS50972">
    <property type="entry name" value="PTERIN_BINDING"/>
    <property type="match status" value="1"/>
</dbReference>
<sequence>GIGFGKTFDQNLTLINRLDLFSTLGKQILVGPSRKAFLGKILNEPVPANRELGTLAAVTASILRGASIVRVHDVRSAVQACRVADAVIRERVGT</sequence>
<gene>
    <name evidence="2" type="ORF">HY912_11430</name>
</gene>
<feature type="non-terminal residue" evidence="2">
    <location>
        <position position="1"/>
    </location>
</feature>
<evidence type="ECO:0000313" key="3">
    <source>
        <dbReference type="Proteomes" id="UP000807825"/>
    </source>
</evidence>
<dbReference type="GO" id="GO:0005829">
    <property type="term" value="C:cytosol"/>
    <property type="evidence" value="ECO:0007669"/>
    <property type="project" value="TreeGrafter"/>
</dbReference>
<dbReference type="AlphaFoldDB" id="A0A9D6Z3N7"/>
<dbReference type="InterPro" id="IPR000489">
    <property type="entry name" value="Pterin-binding_dom"/>
</dbReference>
<evidence type="ECO:0000313" key="2">
    <source>
        <dbReference type="EMBL" id="MBI5250094.1"/>
    </source>
</evidence>
<evidence type="ECO:0000259" key="1">
    <source>
        <dbReference type="PROSITE" id="PS50972"/>
    </source>
</evidence>
<dbReference type="Pfam" id="PF00809">
    <property type="entry name" value="Pterin_bind"/>
    <property type="match status" value="1"/>
</dbReference>
<dbReference type="PANTHER" id="PTHR20941">
    <property type="entry name" value="FOLATE SYNTHESIS PROTEINS"/>
    <property type="match status" value="1"/>
</dbReference>
<dbReference type="EC" id="2.5.1.15" evidence="2"/>